<evidence type="ECO:0000313" key="13">
    <source>
        <dbReference type="Proteomes" id="UP000257080"/>
    </source>
</evidence>
<dbReference type="EMBL" id="NBXE01000019">
    <property type="protein sequence ID" value="RFA27713.1"/>
    <property type="molecule type" value="Genomic_DNA"/>
</dbReference>
<evidence type="ECO:0000256" key="1">
    <source>
        <dbReference type="ARBA" id="ARBA00004236"/>
    </source>
</evidence>
<evidence type="ECO:0000256" key="2">
    <source>
        <dbReference type="ARBA" id="ARBA00022475"/>
    </source>
</evidence>
<dbReference type="CDD" id="cd00761">
    <property type="entry name" value="Glyco_tranf_GTA_type"/>
    <property type="match status" value="1"/>
</dbReference>
<evidence type="ECO:0000256" key="10">
    <source>
        <dbReference type="SAM" id="MobiDB-lite"/>
    </source>
</evidence>
<accession>A0A3E0WE48</accession>
<dbReference type="PANTHER" id="PTHR43646">
    <property type="entry name" value="GLYCOSYLTRANSFERASE"/>
    <property type="match status" value="1"/>
</dbReference>
<comment type="function">
    <text evidence="6">Catalyzes the glycosylation of 4,4'-diaponeurosporenoate, i.e. the esterification of glucose at the C1'' position with the carboxyl group of 4,4'-diaponeurosporenic acid, to form glycosyl-4,4'-diaponeurosporenoate. This is a step in the biosynthesis of staphyloxanthin, an orange pigment present in most staphylococci strains.</text>
</comment>
<dbReference type="InterPro" id="IPR001173">
    <property type="entry name" value="Glyco_trans_2-like"/>
</dbReference>
<comment type="pathway">
    <text evidence="7">Carotenoid biosynthesis; staphyloxanthin biosynthesis; staphyloxanthin from farnesyl diphosphate: step 4/5.</text>
</comment>
<dbReference type="Pfam" id="PF00535">
    <property type="entry name" value="Glycos_transf_2"/>
    <property type="match status" value="1"/>
</dbReference>
<dbReference type="SUPFAM" id="SSF53448">
    <property type="entry name" value="Nucleotide-diphospho-sugar transferases"/>
    <property type="match status" value="1"/>
</dbReference>
<evidence type="ECO:0000256" key="3">
    <source>
        <dbReference type="ARBA" id="ARBA00022676"/>
    </source>
</evidence>
<gene>
    <name evidence="12" type="ORF">B7R25_07065</name>
</gene>
<evidence type="ECO:0000256" key="9">
    <source>
        <dbReference type="ARBA" id="ARBA00040345"/>
    </source>
</evidence>
<organism evidence="12 13">
    <name type="scientific">Subtercola boreus</name>
    <dbReference type="NCBI Taxonomy" id="120213"/>
    <lineage>
        <taxon>Bacteria</taxon>
        <taxon>Bacillati</taxon>
        <taxon>Actinomycetota</taxon>
        <taxon>Actinomycetes</taxon>
        <taxon>Micrococcales</taxon>
        <taxon>Microbacteriaceae</taxon>
        <taxon>Subtercola</taxon>
    </lineage>
</organism>
<evidence type="ECO:0000259" key="11">
    <source>
        <dbReference type="Pfam" id="PF00535"/>
    </source>
</evidence>
<evidence type="ECO:0000256" key="5">
    <source>
        <dbReference type="ARBA" id="ARBA00023136"/>
    </source>
</evidence>
<feature type="region of interest" description="Disordered" evidence="10">
    <location>
        <begin position="1"/>
        <end position="69"/>
    </location>
</feature>
<dbReference type="GO" id="GO:0005886">
    <property type="term" value="C:plasma membrane"/>
    <property type="evidence" value="ECO:0007669"/>
    <property type="project" value="UniProtKB-SubCell"/>
</dbReference>
<feature type="domain" description="Glycosyltransferase 2-like" evidence="11">
    <location>
        <begin position="91"/>
        <end position="214"/>
    </location>
</feature>
<evidence type="ECO:0000256" key="8">
    <source>
        <dbReference type="ARBA" id="ARBA00038120"/>
    </source>
</evidence>
<protein>
    <recommendedName>
        <fullName evidence="9">4,4'-diaponeurosporenoate glycosyltransferase</fullName>
    </recommendedName>
</protein>
<evidence type="ECO:0000256" key="6">
    <source>
        <dbReference type="ARBA" id="ARBA00037281"/>
    </source>
</evidence>
<comment type="similarity">
    <text evidence="8">Belongs to the glycosyltransferase 2 family. CrtQ subfamily.</text>
</comment>
<dbReference type="OrthoDB" id="9802632at2"/>
<dbReference type="GO" id="GO:0016757">
    <property type="term" value="F:glycosyltransferase activity"/>
    <property type="evidence" value="ECO:0007669"/>
    <property type="project" value="UniProtKB-KW"/>
</dbReference>
<dbReference type="PANTHER" id="PTHR43646:SF2">
    <property type="entry name" value="GLYCOSYLTRANSFERASE 2-LIKE DOMAIN-CONTAINING PROTEIN"/>
    <property type="match status" value="1"/>
</dbReference>
<dbReference type="AlphaFoldDB" id="A0A3E0WE48"/>
<name>A0A3E0WE48_9MICO</name>
<keyword evidence="4" id="KW-0808">Transferase</keyword>
<comment type="caution">
    <text evidence="12">The sequence shown here is derived from an EMBL/GenBank/DDBJ whole genome shotgun (WGS) entry which is preliminary data.</text>
</comment>
<dbReference type="Proteomes" id="UP000257080">
    <property type="component" value="Unassembled WGS sequence"/>
</dbReference>
<keyword evidence="2" id="KW-1003">Cell membrane</keyword>
<keyword evidence="3" id="KW-0328">Glycosyltransferase</keyword>
<comment type="subcellular location">
    <subcellularLocation>
        <location evidence="1">Cell membrane</location>
    </subcellularLocation>
</comment>
<reference evidence="12 13" key="1">
    <citation type="submission" date="2017-04" db="EMBL/GenBank/DDBJ databases">
        <title>Comparative genome analysis of Subtercola boreus.</title>
        <authorList>
            <person name="Cho Y.-J."/>
            <person name="Cho A."/>
            <person name="Kim O.-S."/>
            <person name="Lee J.-I."/>
        </authorList>
    </citation>
    <scope>NUCLEOTIDE SEQUENCE [LARGE SCALE GENOMIC DNA]</scope>
    <source>
        <strain evidence="12 13">P28004</strain>
    </source>
</reference>
<sequence length="344" mass="37366">MVPDAGAHSRDRPRQRRVHRGVPDDRQPAPGRRRNASDEGVGAERTSKVAGRKGLSVRPPVPESGLYAPPPALRSLTVAPRPSGLLSPGVSVVIPVKDDAPALDRCLEALSRQTQPAAEVIIVDNGSSDDLREVTERWGAQVLHEPEPGIPAASTTGYDAARYSVIARLDADSVPPPDWIASGLRALEGAPLAAAVTGPGDFYDGPKYGSRMLAALYLGAYFSSIRLAVGETPLFGSSFFLRAEAWRAVRSSVHRWGTTLHDDLDLTIHLTPEHAIVYDPSVRVGISFRPFAKWKTFGLRLHRGFVTLAVHWPGDSALLRMRRRILDRLPGENTDDDRLPSPMA</sequence>
<evidence type="ECO:0000256" key="4">
    <source>
        <dbReference type="ARBA" id="ARBA00022679"/>
    </source>
</evidence>
<evidence type="ECO:0000313" key="12">
    <source>
        <dbReference type="EMBL" id="RFA27713.1"/>
    </source>
</evidence>
<evidence type="ECO:0000256" key="7">
    <source>
        <dbReference type="ARBA" id="ARBA00037904"/>
    </source>
</evidence>
<keyword evidence="5" id="KW-0472">Membrane</keyword>
<dbReference type="InterPro" id="IPR029044">
    <property type="entry name" value="Nucleotide-diphossugar_trans"/>
</dbReference>
<dbReference type="Gene3D" id="3.90.550.10">
    <property type="entry name" value="Spore Coat Polysaccharide Biosynthesis Protein SpsA, Chain A"/>
    <property type="match status" value="1"/>
</dbReference>
<proteinExistence type="inferred from homology"/>